<feature type="transmembrane region" description="Helical" evidence="1">
    <location>
        <begin position="73"/>
        <end position="97"/>
    </location>
</feature>
<dbReference type="Proteomes" id="UP001175000">
    <property type="component" value="Unassembled WGS sequence"/>
</dbReference>
<evidence type="ECO:0000313" key="3">
    <source>
        <dbReference type="EMBL" id="KAK0613172.1"/>
    </source>
</evidence>
<feature type="transmembrane region" description="Helical" evidence="1">
    <location>
        <begin position="152"/>
        <end position="170"/>
    </location>
</feature>
<protein>
    <recommendedName>
        <fullName evidence="2">DUF7703 domain-containing protein</fullName>
    </recommendedName>
</protein>
<comment type="caution">
    <text evidence="3">The sequence shown here is derived from an EMBL/GenBank/DDBJ whole genome shotgun (WGS) entry which is preliminary data.</text>
</comment>
<accession>A0AA39TUW9</accession>
<dbReference type="PANTHER" id="PTHR37013">
    <property type="entry name" value="INTEGRAL MEMBRANE PROTEIN (AFU_ORTHOLOGUE AFUA_1G05950)-RELATED"/>
    <property type="match status" value="1"/>
</dbReference>
<feature type="transmembrane region" description="Helical" evidence="1">
    <location>
        <begin position="191"/>
        <end position="212"/>
    </location>
</feature>
<evidence type="ECO:0000259" key="2">
    <source>
        <dbReference type="Pfam" id="PF24802"/>
    </source>
</evidence>
<feature type="non-terminal residue" evidence="3">
    <location>
        <position position="249"/>
    </location>
</feature>
<feature type="non-terminal residue" evidence="3">
    <location>
        <position position="1"/>
    </location>
</feature>
<gene>
    <name evidence="3" type="ORF">B0T14DRAFT_414742</name>
</gene>
<dbReference type="EMBL" id="JAULSU010000006">
    <property type="protein sequence ID" value="KAK0613172.1"/>
    <property type="molecule type" value="Genomic_DNA"/>
</dbReference>
<evidence type="ECO:0000256" key="1">
    <source>
        <dbReference type="SAM" id="Phobius"/>
    </source>
</evidence>
<keyword evidence="1" id="KW-1133">Transmembrane helix</keyword>
<keyword evidence="1" id="KW-0812">Transmembrane</keyword>
<feature type="transmembrane region" description="Helical" evidence="1">
    <location>
        <begin position="109"/>
        <end position="132"/>
    </location>
</feature>
<evidence type="ECO:0000313" key="4">
    <source>
        <dbReference type="Proteomes" id="UP001175000"/>
    </source>
</evidence>
<name>A0AA39TUW9_9PEZI</name>
<proteinExistence type="predicted"/>
<feature type="domain" description="DUF7703" evidence="2">
    <location>
        <begin position="14"/>
        <end position="248"/>
    </location>
</feature>
<dbReference type="PANTHER" id="PTHR37013:SF3">
    <property type="entry name" value="INTEGRAL MEMBRANE PROTEIN (AFU_ORTHOLOGUE AFUA_1G05950)"/>
    <property type="match status" value="1"/>
</dbReference>
<organism evidence="3 4">
    <name type="scientific">Immersiella caudata</name>
    <dbReference type="NCBI Taxonomy" id="314043"/>
    <lineage>
        <taxon>Eukaryota</taxon>
        <taxon>Fungi</taxon>
        <taxon>Dikarya</taxon>
        <taxon>Ascomycota</taxon>
        <taxon>Pezizomycotina</taxon>
        <taxon>Sordariomycetes</taxon>
        <taxon>Sordariomycetidae</taxon>
        <taxon>Sordariales</taxon>
        <taxon>Lasiosphaeriaceae</taxon>
        <taxon>Immersiella</taxon>
    </lineage>
</organism>
<dbReference type="Pfam" id="PF24802">
    <property type="entry name" value="DUF7703"/>
    <property type="match status" value="1"/>
</dbReference>
<dbReference type="AlphaFoldDB" id="A0AA39TUW9"/>
<feature type="transmembrane region" description="Helical" evidence="1">
    <location>
        <begin position="12"/>
        <end position="37"/>
    </location>
</feature>
<keyword evidence="4" id="KW-1185">Reference proteome</keyword>
<dbReference type="InterPro" id="IPR056120">
    <property type="entry name" value="DUF7703"/>
</dbReference>
<reference evidence="3" key="1">
    <citation type="submission" date="2023-06" db="EMBL/GenBank/DDBJ databases">
        <title>Genome-scale phylogeny and comparative genomics of the fungal order Sordariales.</title>
        <authorList>
            <consortium name="Lawrence Berkeley National Laboratory"/>
            <person name="Hensen N."/>
            <person name="Bonometti L."/>
            <person name="Westerberg I."/>
            <person name="Brannstrom I.O."/>
            <person name="Guillou S."/>
            <person name="Cros-Aarteil S."/>
            <person name="Calhoun S."/>
            <person name="Haridas S."/>
            <person name="Kuo A."/>
            <person name="Mondo S."/>
            <person name="Pangilinan J."/>
            <person name="Riley R."/>
            <person name="Labutti K."/>
            <person name="Andreopoulos B."/>
            <person name="Lipzen A."/>
            <person name="Chen C."/>
            <person name="Yanf M."/>
            <person name="Daum C."/>
            <person name="Ng V."/>
            <person name="Clum A."/>
            <person name="Steindorff A."/>
            <person name="Ohm R."/>
            <person name="Martin F."/>
            <person name="Silar P."/>
            <person name="Natvig D."/>
            <person name="Lalanne C."/>
            <person name="Gautier V."/>
            <person name="Ament-Velasquez S.L."/>
            <person name="Kruys A."/>
            <person name="Hutchinson M.I."/>
            <person name="Powell A.J."/>
            <person name="Barry K."/>
            <person name="Miller A.N."/>
            <person name="Grigoriev I.V."/>
            <person name="Debuchy R."/>
            <person name="Gladieux P."/>
            <person name="Thoren M.H."/>
            <person name="Johannesson H."/>
        </authorList>
    </citation>
    <scope>NUCLEOTIDE SEQUENCE</scope>
    <source>
        <strain evidence="3">CBS 606.72</strain>
    </source>
</reference>
<sequence length="249" mass="27997">ITKDSASTGWTLVSIIVFISMALYNVVELSFIIFATFKRRGGLYFWSFVVAAWGIAPYAVGFLLKALQVLSLTWIYVTLIVIGWCGMVTGQSVVLYSRLHLVMHNEFRLRLVLIMIIVNAIICHVPIIVMVYGANSADPAPFVGPYSIYEKVQVTIFFIQEVIISGCYIIETTKMLRLHRGIHDKKSSQALMTHLILVNIIIILLDITILALEYAGLYDLQTAYKALVYSIKLKLEFSILNRLVGLTKG</sequence>
<keyword evidence="1" id="KW-0472">Membrane</keyword>
<feature type="transmembrane region" description="Helical" evidence="1">
    <location>
        <begin position="44"/>
        <end position="67"/>
    </location>
</feature>